<keyword evidence="3" id="KW-1133">Transmembrane helix</keyword>
<comment type="caution">
    <text evidence="5">The sequence shown here is derived from an EMBL/GenBank/DDBJ whole genome shotgun (WGS) entry which is preliminary data.</text>
</comment>
<dbReference type="AlphaFoldDB" id="A0A2J8ADL5"/>
<keyword evidence="2" id="KW-0534">Nitrate assimilation</keyword>
<evidence type="ECO:0000313" key="6">
    <source>
        <dbReference type="Proteomes" id="UP000236333"/>
    </source>
</evidence>
<dbReference type="Proteomes" id="UP000236333">
    <property type="component" value="Unassembled WGS sequence"/>
</dbReference>
<evidence type="ECO:0000256" key="2">
    <source>
        <dbReference type="ARBA" id="ARBA00023063"/>
    </source>
</evidence>
<keyword evidence="3" id="KW-0472">Membrane</keyword>
<dbReference type="Pfam" id="PF13806">
    <property type="entry name" value="Rieske_2"/>
    <property type="match status" value="1"/>
</dbReference>
<evidence type="ECO:0000256" key="3">
    <source>
        <dbReference type="SAM" id="Phobius"/>
    </source>
</evidence>
<evidence type="ECO:0000259" key="4">
    <source>
        <dbReference type="Pfam" id="PF13806"/>
    </source>
</evidence>
<dbReference type="SUPFAM" id="SSF50022">
    <property type="entry name" value="ISP domain"/>
    <property type="match status" value="1"/>
</dbReference>
<dbReference type="InterPro" id="IPR012748">
    <property type="entry name" value="Rieske-like_NirD"/>
</dbReference>
<proteinExistence type="predicted"/>
<dbReference type="Gene3D" id="2.102.10.10">
    <property type="entry name" value="Rieske [2Fe-2S] iron-sulphur domain"/>
    <property type="match status" value="1"/>
</dbReference>
<dbReference type="EMBL" id="PGGS01000051">
    <property type="protein sequence ID" value="PNH10611.1"/>
    <property type="molecule type" value="Genomic_DNA"/>
</dbReference>
<dbReference type="PANTHER" id="PTHR43456:SF2">
    <property type="entry name" value="RIESKE (2FE-2S) DOMAIN-CONTAINING PROTEIN"/>
    <property type="match status" value="1"/>
</dbReference>
<evidence type="ECO:0000313" key="5">
    <source>
        <dbReference type="EMBL" id="PNH10611.1"/>
    </source>
</evidence>
<organism evidence="5 6">
    <name type="scientific">Tetrabaena socialis</name>
    <dbReference type="NCBI Taxonomy" id="47790"/>
    <lineage>
        <taxon>Eukaryota</taxon>
        <taxon>Viridiplantae</taxon>
        <taxon>Chlorophyta</taxon>
        <taxon>core chlorophytes</taxon>
        <taxon>Chlorophyceae</taxon>
        <taxon>CS clade</taxon>
        <taxon>Chlamydomonadales</taxon>
        <taxon>Tetrabaenaceae</taxon>
        <taxon>Tetrabaena</taxon>
    </lineage>
</organism>
<dbReference type="OrthoDB" id="1910064at2759"/>
<feature type="domain" description="Rieske-like [2Fe-2S]" evidence="4">
    <location>
        <begin position="124"/>
        <end position="238"/>
    </location>
</feature>
<dbReference type="PANTHER" id="PTHR43456">
    <property type="entry name" value="RIESKE (2FE-2S) DOMAIN-CONTAINING PROTEIN"/>
    <property type="match status" value="1"/>
</dbReference>
<keyword evidence="1" id="KW-0560">Oxidoreductase</keyword>
<name>A0A2J8ADL5_9CHLO</name>
<feature type="transmembrane region" description="Helical" evidence="3">
    <location>
        <begin position="300"/>
        <end position="323"/>
    </location>
</feature>
<reference evidence="5 6" key="1">
    <citation type="journal article" date="2017" name="Mol. Biol. Evol.">
        <title>The 4-celled Tetrabaena socialis nuclear genome reveals the essential components for genetic control of cell number at the origin of multicellularity in the volvocine lineage.</title>
        <authorList>
            <person name="Featherston J."/>
            <person name="Arakaki Y."/>
            <person name="Hanschen E.R."/>
            <person name="Ferris P.J."/>
            <person name="Michod R.E."/>
            <person name="Olson B.J.S.C."/>
            <person name="Nozaki H."/>
            <person name="Durand P.M."/>
        </authorList>
    </citation>
    <scope>NUCLEOTIDE SEQUENCE [LARGE SCALE GENOMIC DNA]</scope>
    <source>
        <strain evidence="5 6">NIES-571</strain>
    </source>
</reference>
<feature type="transmembrane region" description="Helical" evidence="3">
    <location>
        <begin position="329"/>
        <end position="348"/>
    </location>
</feature>
<dbReference type="GO" id="GO:0051537">
    <property type="term" value="F:2 iron, 2 sulfur cluster binding"/>
    <property type="evidence" value="ECO:0007669"/>
    <property type="project" value="InterPro"/>
</dbReference>
<protein>
    <recommendedName>
        <fullName evidence="4">Rieske-like [2Fe-2S] domain-containing protein</fullName>
    </recommendedName>
</protein>
<evidence type="ECO:0000256" key="1">
    <source>
        <dbReference type="ARBA" id="ARBA00023002"/>
    </source>
</evidence>
<accession>A0A2J8ADL5</accession>
<dbReference type="GO" id="GO:0042128">
    <property type="term" value="P:nitrate assimilation"/>
    <property type="evidence" value="ECO:0007669"/>
    <property type="project" value="UniProtKB-KW"/>
</dbReference>
<keyword evidence="3" id="KW-0812">Transmembrane</keyword>
<gene>
    <name evidence="5" type="ORF">TSOC_002659</name>
</gene>
<dbReference type="InterPro" id="IPR036922">
    <property type="entry name" value="Rieske_2Fe-2S_sf"/>
</dbReference>
<sequence>MEARQLRQLRWAREAAEVEAAEAAKGGPRQLRWAREEAEVEAAKVAKMEAARQLSQQTHRAVKPSGKPAVVAGLGALPLQPVFRCASANRSARRVADVGRLRATEESVEVKPLASTSTAVDTANWVPTMRPEDLPKGVRKEVDVEDRQVLMFWYRNQIYCIESRSPAEGAYSEGFIKAKFTQDYCIECPATGSLFSLKDGSIKSWYPNNPVLRALTPAELCRPMEIYPVKLTQEAIYVDVTAGALGGVRSARGRGGAGTSVENNNIFTVQPTVYFEGMDPTKESASVYADVTAPAAINPVVVLAGVLAVGAVAVAGTAFAIYYENLNALIAFWAVFGVAVGTAGFTYVNKQFKGDAKN</sequence>
<dbReference type="GO" id="GO:0008942">
    <property type="term" value="F:nitrite reductase [NAD(P)H] activity"/>
    <property type="evidence" value="ECO:0007669"/>
    <property type="project" value="InterPro"/>
</dbReference>
<keyword evidence="6" id="KW-1185">Reference proteome</keyword>